<dbReference type="InterPro" id="IPR023468">
    <property type="entry name" value="Riboflavin_kinase"/>
</dbReference>
<feature type="domain" description="Riboflavin kinase" evidence="7">
    <location>
        <begin position="1"/>
        <end position="113"/>
    </location>
</feature>
<dbReference type="Pfam" id="PF01687">
    <property type="entry name" value="Flavokinase"/>
    <property type="match status" value="1"/>
</dbReference>
<dbReference type="EMBL" id="BARS01002668">
    <property type="protein sequence ID" value="GAF71006.1"/>
    <property type="molecule type" value="Genomic_DNA"/>
</dbReference>
<evidence type="ECO:0000256" key="3">
    <source>
        <dbReference type="ARBA" id="ARBA00022643"/>
    </source>
</evidence>
<dbReference type="InterPro" id="IPR023465">
    <property type="entry name" value="Riboflavin_kinase_dom_sf"/>
</dbReference>
<protein>
    <recommendedName>
        <fullName evidence="1">riboflavin kinase</fullName>
        <ecNumber evidence="1">2.7.1.26</ecNumber>
    </recommendedName>
</protein>
<dbReference type="GO" id="GO:0008531">
    <property type="term" value="F:riboflavin kinase activity"/>
    <property type="evidence" value="ECO:0007669"/>
    <property type="project" value="UniProtKB-EC"/>
</dbReference>
<evidence type="ECO:0000259" key="7">
    <source>
        <dbReference type="SMART" id="SM00904"/>
    </source>
</evidence>
<keyword evidence="4" id="KW-0808">Transferase</keyword>
<evidence type="ECO:0000256" key="1">
    <source>
        <dbReference type="ARBA" id="ARBA00012105"/>
    </source>
</evidence>
<evidence type="ECO:0000313" key="8">
    <source>
        <dbReference type="EMBL" id="GAF71006.1"/>
    </source>
</evidence>
<dbReference type="GO" id="GO:0005524">
    <property type="term" value="F:ATP binding"/>
    <property type="evidence" value="ECO:0007669"/>
    <property type="project" value="UniProtKB-KW"/>
</dbReference>
<dbReference type="GO" id="GO:0009398">
    <property type="term" value="P:FMN biosynthetic process"/>
    <property type="evidence" value="ECO:0007669"/>
    <property type="project" value="TreeGrafter"/>
</dbReference>
<name>X0S740_9ZZZZ</name>
<proteinExistence type="predicted"/>
<dbReference type="AlphaFoldDB" id="X0S740"/>
<keyword evidence="2" id="KW-0285">Flavoprotein</keyword>
<dbReference type="InterPro" id="IPR015865">
    <property type="entry name" value="Riboflavin_kinase_bac/euk"/>
</dbReference>
<gene>
    <name evidence="8" type="ORF">S01H1_05122</name>
</gene>
<sequence>VRGAERGRSLGFPTANIALGLDRALPAFGVYVTRAYLGEGTYPAVTNIGLRPTFGEDKTTVETYILDFEGEVHGQELRIELLHRLRGEMRFPDADALKEQIEKDIAAARVYLS</sequence>
<dbReference type="GO" id="GO:0009231">
    <property type="term" value="P:riboflavin biosynthetic process"/>
    <property type="evidence" value="ECO:0007669"/>
    <property type="project" value="InterPro"/>
</dbReference>
<evidence type="ECO:0000256" key="2">
    <source>
        <dbReference type="ARBA" id="ARBA00022630"/>
    </source>
</evidence>
<evidence type="ECO:0000256" key="6">
    <source>
        <dbReference type="ARBA" id="ARBA00022840"/>
    </source>
</evidence>
<dbReference type="PANTHER" id="PTHR22749:SF6">
    <property type="entry name" value="RIBOFLAVIN KINASE"/>
    <property type="match status" value="1"/>
</dbReference>
<comment type="caution">
    <text evidence="8">The sequence shown here is derived from an EMBL/GenBank/DDBJ whole genome shotgun (WGS) entry which is preliminary data.</text>
</comment>
<keyword evidence="3" id="KW-0288">FMN</keyword>
<evidence type="ECO:0000256" key="5">
    <source>
        <dbReference type="ARBA" id="ARBA00022741"/>
    </source>
</evidence>
<organism evidence="8">
    <name type="scientific">marine sediment metagenome</name>
    <dbReference type="NCBI Taxonomy" id="412755"/>
    <lineage>
        <taxon>unclassified sequences</taxon>
        <taxon>metagenomes</taxon>
        <taxon>ecological metagenomes</taxon>
    </lineage>
</organism>
<dbReference type="SUPFAM" id="SSF82114">
    <property type="entry name" value="Riboflavin kinase-like"/>
    <property type="match status" value="1"/>
</dbReference>
<keyword evidence="5" id="KW-0547">Nucleotide-binding</keyword>
<dbReference type="EC" id="2.7.1.26" evidence="1"/>
<accession>X0S740</accession>
<keyword evidence="6" id="KW-0067">ATP-binding</keyword>
<feature type="non-terminal residue" evidence="8">
    <location>
        <position position="1"/>
    </location>
</feature>
<dbReference type="SMART" id="SM00904">
    <property type="entry name" value="Flavokinase"/>
    <property type="match status" value="1"/>
</dbReference>
<dbReference type="PANTHER" id="PTHR22749">
    <property type="entry name" value="RIBOFLAVIN KINASE/FMN ADENYLYLTRANSFERASE"/>
    <property type="match status" value="1"/>
</dbReference>
<dbReference type="Gene3D" id="2.40.30.30">
    <property type="entry name" value="Riboflavin kinase-like"/>
    <property type="match status" value="1"/>
</dbReference>
<reference evidence="8" key="1">
    <citation type="journal article" date="2014" name="Front. Microbiol.">
        <title>High frequency of phylogenetically diverse reductive dehalogenase-homologous genes in deep subseafloor sedimentary metagenomes.</title>
        <authorList>
            <person name="Kawai M."/>
            <person name="Futagami T."/>
            <person name="Toyoda A."/>
            <person name="Takaki Y."/>
            <person name="Nishi S."/>
            <person name="Hori S."/>
            <person name="Arai W."/>
            <person name="Tsubouchi T."/>
            <person name="Morono Y."/>
            <person name="Uchiyama I."/>
            <person name="Ito T."/>
            <person name="Fujiyama A."/>
            <person name="Inagaki F."/>
            <person name="Takami H."/>
        </authorList>
    </citation>
    <scope>NUCLEOTIDE SEQUENCE</scope>
    <source>
        <strain evidence="8">Expedition CK06-06</strain>
    </source>
</reference>
<evidence type="ECO:0000256" key="4">
    <source>
        <dbReference type="ARBA" id="ARBA00022679"/>
    </source>
</evidence>